<gene>
    <name evidence="2" type="ORF">Tco_0877162</name>
</gene>
<keyword evidence="3" id="KW-1185">Reference proteome</keyword>
<name>A0ABQ5BUC7_9ASTR</name>
<comment type="caution">
    <text evidence="2">The sequence shown here is derived from an EMBL/GenBank/DDBJ whole genome shotgun (WGS) entry which is preliminary data.</text>
</comment>
<sequence length="184" mass="21071">MACSLPHTDFEVEALVQRLINEDKGRQDVLLNLAFQFEDSCAVRDNLRKTYEKCNNISQESRALICTLLKESSEKDRELHLSMYGNAAQLQKQMDAKSARFQEKYSSRTHGGIGCSSSQTDFPLTGKELHQLRMDEEALKEMLEEKAMNKKAQEEKIRQEQAENDAFILEFGVVMYDSDCESSD</sequence>
<dbReference type="Proteomes" id="UP001151760">
    <property type="component" value="Unassembled WGS sequence"/>
</dbReference>
<accession>A0ABQ5BUC7</accession>
<proteinExistence type="predicted"/>
<feature type="coiled-coil region" evidence="1">
    <location>
        <begin position="133"/>
        <end position="170"/>
    </location>
</feature>
<organism evidence="2 3">
    <name type="scientific">Tanacetum coccineum</name>
    <dbReference type="NCBI Taxonomy" id="301880"/>
    <lineage>
        <taxon>Eukaryota</taxon>
        <taxon>Viridiplantae</taxon>
        <taxon>Streptophyta</taxon>
        <taxon>Embryophyta</taxon>
        <taxon>Tracheophyta</taxon>
        <taxon>Spermatophyta</taxon>
        <taxon>Magnoliopsida</taxon>
        <taxon>eudicotyledons</taxon>
        <taxon>Gunneridae</taxon>
        <taxon>Pentapetalae</taxon>
        <taxon>asterids</taxon>
        <taxon>campanulids</taxon>
        <taxon>Asterales</taxon>
        <taxon>Asteraceae</taxon>
        <taxon>Asteroideae</taxon>
        <taxon>Anthemideae</taxon>
        <taxon>Anthemidinae</taxon>
        <taxon>Tanacetum</taxon>
    </lineage>
</organism>
<evidence type="ECO:0000313" key="2">
    <source>
        <dbReference type="EMBL" id="GJT18456.1"/>
    </source>
</evidence>
<reference evidence="2" key="2">
    <citation type="submission" date="2022-01" db="EMBL/GenBank/DDBJ databases">
        <authorList>
            <person name="Yamashiro T."/>
            <person name="Shiraishi A."/>
            <person name="Satake H."/>
            <person name="Nakayama K."/>
        </authorList>
    </citation>
    <scope>NUCLEOTIDE SEQUENCE</scope>
</reference>
<keyword evidence="1" id="KW-0175">Coiled coil</keyword>
<reference evidence="2" key="1">
    <citation type="journal article" date="2022" name="Int. J. Mol. Sci.">
        <title>Draft Genome of Tanacetum Coccineum: Genomic Comparison of Closely Related Tanacetum-Family Plants.</title>
        <authorList>
            <person name="Yamashiro T."/>
            <person name="Shiraishi A."/>
            <person name="Nakayama K."/>
            <person name="Satake H."/>
        </authorList>
    </citation>
    <scope>NUCLEOTIDE SEQUENCE</scope>
</reference>
<protein>
    <submittedName>
        <fullName evidence="2">Uncharacterized protein</fullName>
    </submittedName>
</protein>
<evidence type="ECO:0000256" key="1">
    <source>
        <dbReference type="SAM" id="Coils"/>
    </source>
</evidence>
<evidence type="ECO:0000313" key="3">
    <source>
        <dbReference type="Proteomes" id="UP001151760"/>
    </source>
</evidence>
<dbReference type="EMBL" id="BQNB010013638">
    <property type="protein sequence ID" value="GJT18456.1"/>
    <property type="molecule type" value="Genomic_DNA"/>
</dbReference>